<accession>C0B595</accession>
<dbReference type="HOGENOM" id="CLU_3214928_0_0_9"/>
<protein>
    <submittedName>
        <fullName evidence="1">Uncharacterized protein</fullName>
    </submittedName>
</protein>
<reference evidence="1 2" key="1">
    <citation type="submission" date="2009-02" db="EMBL/GenBank/DDBJ databases">
        <authorList>
            <person name="Fulton L."/>
            <person name="Clifton S."/>
            <person name="Fulton B."/>
            <person name="Xu J."/>
            <person name="Minx P."/>
            <person name="Pepin K.H."/>
            <person name="Johnson M."/>
            <person name="Bhonagiri V."/>
            <person name="Nash W.E."/>
            <person name="Mardis E.R."/>
            <person name="Wilson R.K."/>
        </authorList>
    </citation>
    <scope>NUCLEOTIDE SEQUENCE [LARGE SCALE GENOMIC DNA]</scope>
    <source>
        <strain evidence="1 2">ATCC 27758</strain>
    </source>
</reference>
<reference evidence="1 2" key="2">
    <citation type="submission" date="2009-03" db="EMBL/GenBank/DDBJ databases">
        <title>Draft genome sequence of Coprococcus comes (ATCC 27758).</title>
        <authorList>
            <person name="Sudarsanam P."/>
            <person name="Ley R."/>
            <person name="Guruge J."/>
            <person name="Turnbaugh P.J."/>
            <person name="Mahowald M."/>
            <person name="Liep D."/>
            <person name="Gordon J."/>
        </authorList>
    </citation>
    <scope>NUCLEOTIDE SEQUENCE [LARGE SCALE GENOMIC DNA]</scope>
    <source>
        <strain evidence="1 2">ATCC 27758</strain>
    </source>
</reference>
<proteinExistence type="predicted"/>
<name>C0B595_9FIRM</name>
<organism evidence="1 2">
    <name type="scientific">Coprococcus comes ATCC 27758</name>
    <dbReference type="NCBI Taxonomy" id="470146"/>
    <lineage>
        <taxon>Bacteria</taxon>
        <taxon>Bacillati</taxon>
        <taxon>Bacillota</taxon>
        <taxon>Clostridia</taxon>
        <taxon>Lachnospirales</taxon>
        <taxon>Lachnospiraceae</taxon>
        <taxon>Coprococcus</taxon>
    </lineage>
</organism>
<sequence>MRLSILWKPLLTQYTLSEAHRNAQCVGSRPDPFIYPFFRIPSTT</sequence>
<dbReference type="EMBL" id="ABVR01000031">
    <property type="protein sequence ID" value="EEG91392.1"/>
    <property type="molecule type" value="Genomic_DNA"/>
</dbReference>
<evidence type="ECO:0000313" key="1">
    <source>
        <dbReference type="EMBL" id="EEG91392.1"/>
    </source>
</evidence>
<comment type="caution">
    <text evidence="1">The sequence shown here is derived from an EMBL/GenBank/DDBJ whole genome shotgun (WGS) entry which is preliminary data.</text>
</comment>
<dbReference type="AlphaFoldDB" id="C0B595"/>
<gene>
    <name evidence="1" type="ORF">COPCOM_00316</name>
</gene>
<evidence type="ECO:0000313" key="2">
    <source>
        <dbReference type="Proteomes" id="UP000003793"/>
    </source>
</evidence>
<dbReference type="Proteomes" id="UP000003793">
    <property type="component" value="Unassembled WGS sequence"/>
</dbReference>